<name>A0A7W1XDF7_9BACL</name>
<accession>A0A7W1XDF7</accession>
<dbReference type="CDD" id="cd11579">
    <property type="entry name" value="Glyco_tran_WbsX"/>
    <property type="match status" value="1"/>
</dbReference>
<protein>
    <submittedName>
        <fullName evidence="1">Glycoside hydrolase family 99-like domain-containing protein</fullName>
    </submittedName>
</protein>
<reference evidence="1 2" key="1">
    <citation type="submission" date="2020-07" db="EMBL/GenBank/DDBJ databases">
        <authorList>
            <person name="Feng H."/>
        </authorList>
    </citation>
    <scope>NUCLEOTIDE SEQUENCE [LARGE SCALE GENOMIC DNA]</scope>
    <source>
        <strain evidence="2">s-11</strain>
    </source>
</reference>
<dbReference type="Pfam" id="PF14307">
    <property type="entry name" value="Glyco_tran_WbsX"/>
    <property type="match status" value="1"/>
</dbReference>
<dbReference type="GO" id="GO:0016787">
    <property type="term" value="F:hydrolase activity"/>
    <property type="evidence" value="ECO:0007669"/>
    <property type="project" value="UniProtKB-KW"/>
</dbReference>
<dbReference type="Gene3D" id="3.20.20.80">
    <property type="entry name" value="Glycosidases"/>
    <property type="match status" value="1"/>
</dbReference>
<dbReference type="RefSeq" id="WP_052154430.1">
    <property type="nucleotide sequence ID" value="NZ_JACEIP010000043.1"/>
</dbReference>
<dbReference type="EMBL" id="JACEIP010000043">
    <property type="protein sequence ID" value="MBA4544508.1"/>
    <property type="molecule type" value="Genomic_DNA"/>
</dbReference>
<dbReference type="PANTHER" id="PTHR41244">
    <property type="entry name" value="RHAMNAN SYNTHESIS F"/>
    <property type="match status" value="1"/>
</dbReference>
<evidence type="ECO:0000313" key="1">
    <source>
        <dbReference type="EMBL" id="MBA4544508.1"/>
    </source>
</evidence>
<dbReference type="InterPro" id="IPR032719">
    <property type="entry name" value="WbsX"/>
</dbReference>
<comment type="caution">
    <text evidence="1">The sequence shown here is derived from an EMBL/GenBank/DDBJ whole genome shotgun (WGS) entry which is preliminary data.</text>
</comment>
<organism evidence="1 2">
    <name type="scientific">Thermoactinomyces daqus</name>
    <dbReference type="NCBI Taxonomy" id="1329516"/>
    <lineage>
        <taxon>Bacteria</taxon>
        <taxon>Bacillati</taxon>
        <taxon>Bacillota</taxon>
        <taxon>Bacilli</taxon>
        <taxon>Bacillales</taxon>
        <taxon>Thermoactinomycetaceae</taxon>
        <taxon>Thermoactinomyces</taxon>
    </lineage>
</organism>
<dbReference type="AlphaFoldDB" id="A0A7W1XDF7"/>
<keyword evidence="1" id="KW-0378">Hydrolase</keyword>
<gene>
    <name evidence="1" type="ORF">H1164_16890</name>
</gene>
<dbReference type="Proteomes" id="UP000530514">
    <property type="component" value="Unassembled WGS sequence"/>
</dbReference>
<dbReference type="PANTHER" id="PTHR41244:SF1">
    <property type="entry name" value="GLYCOSYLTRANSFERASE"/>
    <property type="match status" value="1"/>
</dbReference>
<evidence type="ECO:0000313" key="2">
    <source>
        <dbReference type="Proteomes" id="UP000530514"/>
    </source>
</evidence>
<keyword evidence="2" id="KW-1185">Reference proteome</keyword>
<sequence>MINRLTPKVIAFYLPQFHRIPENDRWWGPGFTEWTNTRKAVPLFPGHYQPREPYRDYYYYLTDPEARQWQANIAREYGVYGFCYYHYWFKGKMLLETPFNEVLRTGEPDFPFCLCWANHHWRRTWIDGSDHDEFLMIQEYGDYPDWKIHFEYLLEAFKDKRYIRVDNKPLFSVYVPWHIERLDEMFCYWDQLAKQNGLDGIYFAEVLSHSNPNPHTSSCIHARIDFEPFYTIVQHHQHNLASQLLKHVTGFDSQAIRLYDYDTVWQGILNRVPLPDKPAFLGAFIDWDNTARMGKNALIFDGASPDKFGYYFSQLIQKAIQIKSEFVFINAWNEWSEGTYLEPDKRYGFGYLEQVKKSTSILNKKSTFQN</sequence>
<dbReference type="OrthoDB" id="9816424at2"/>
<proteinExistence type="predicted"/>